<name>A0ABY8WS59_9ACTN</name>
<dbReference type="Proteomes" id="UP001240150">
    <property type="component" value="Chromosome"/>
</dbReference>
<dbReference type="InterPro" id="IPR046268">
    <property type="entry name" value="DUF6301"/>
</dbReference>
<proteinExistence type="predicted"/>
<organism evidence="1 2">
    <name type="scientific">Actinoplanes oblitus</name>
    <dbReference type="NCBI Taxonomy" id="3040509"/>
    <lineage>
        <taxon>Bacteria</taxon>
        <taxon>Bacillati</taxon>
        <taxon>Actinomycetota</taxon>
        <taxon>Actinomycetes</taxon>
        <taxon>Micromonosporales</taxon>
        <taxon>Micromonosporaceae</taxon>
        <taxon>Actinoplanes</taxon>
    </lineage>
</organism>
<protein>
    <submittedName>
        <fullName evidence="1">DUF6301 family protein</fullName>
    </submittedName>
</protein>
<keyword evidence="2" id="KW-1185">Reference proteome</keyword>
<reference evidence="1 2" key="1">
    <citation type="submission" date="2023-06" db="EMBL/GenBank/DDBJ databases">
        <authorList>
            <person name="Yushchuk O."/>
            <person name="Binda E."/>
            <person name="Ruckert-Reed C."/>
            <person name="Fedorenko V."/>
            <person name="Kalinowski J."/>
            <person name="Marinelli F."/>
        </authorList>
    </citation>
    <scope>NUCLEOTIDE SEQUENCE [LARGE SCALE GENOMIC DNA]</scope>
    <source>
        <strain evidence="1 2">NRRL 3884</strain>
    </source>
</reference>
<accession>A0ABY8WS59</accession>
<evidence type="ECO:0000313" key="1">
    <source>
        <dbReference type="EMBL" id="WIM99933.1"/>
    </source>
</evidence>
<sequence length="163" mass="17664">MSLGFRMVGQQAILRAARTLLAAEPWLMSAVLPDAAAMLGWTVTRHKPDRPALGAFLDADTGLGPKSAFISLDAESRVQEISLNITEELSGSSPEADAFKQDTFAAAAAALTGVYGRPSEQRPGEKPQLWWRRDTTTLRLVTQYDSIALQLSPNKLLAGEDRP</sequence>
<dbReference type="RefSeq" id="WP_284921380.1">
    <property type="nucleotide sequence ID" value="NZ_CP126980.1"/>
</dbReference>
<dbReference type="EMBL" id="CP126980">
    <property type="protein sequence ID" value="WIM99933.1"/>
    <property type="molecule type" value="Genomic_DNA"/>
</dbReference>
<evidence type="ECO:0000313" key="2">
    <source>
        <dbReference type="Proteomes" id="UP001240150"/>
    </source>
</evidence>
<gene>
    <name evidence="1" type="ORF">ACTOB_003603</name>
</gene>
<dbReference type="Pfam" id="PF19818">
    <property type="entry name" value="DUF6301"/>
    <property type="match status" value="1"/>
</dbReference>